<protein>
    <submittedName>
        <fullName evidence="1">Uncharacterized protein</fullName>
    </submittedName>
</protein>
<dbReference type="Proteomes" id="UP000585609">
    <property type="component" value="Unassembled WGS sequence"/>
</dbReference>
<dbReference type="EMBL" id="BLRW01000470">
    <property type="protein sequence ID" value="GFP24304.1"/>
    <property type="molecule type" value="Genomic_DNA"/>
</dbReference>
<proteinExistence type="predicted"/>
<comment type="caution">
    <text evidence="1">The sequence shown here is derived from an EMBL/GenBank/DDBJ whole genome shotgun (WGS) entry which is preliminary data.</text>
</comment>
<evidence type="ECO:0000313" key="1">
    <source>
        <dbReference type="EMBL" id="GFP24304.1"/>
    </source>
</evidence>
<name>A0A6V8NXX5_9ACTN</name>
<sequence length="82" mass="9372">MIIIYQQDTYTVDLVLEKLREAKNEIDPVKLATYGRLYPITIQRRLGFLLDVAGISSGELYKSLKKRSGFARLTKNSNMFSA</sequence>
<reference evidence="1 2" key="1">
    <citation type="journal article" date="2020" name="Front. Microbiol.">
        <title>Single-cell genomics of novel Actinobacteria with the Wood-Ljungdahl pathway discovered in a serpentinizing system.</title>
        <authorList>
            <person name="Merino N."/>
            <person name="Kawai M."/>
            <person name="Boyd E.S."/>
            <person name="Colman D.R."/>
            <person name="McGlynn S.E."/>
            <person name="Nealson K.H."/>
            <person name="Kurokawa K."/>
            <person name="Hongoh Y."/>
        </authorList>
    </citation>
    <scope>NUCLEOTIDE SEQUENCE [LARGE SCALE GENOMIC DNA]</scope>
    <source>
        <strain evidence="1 2">S09_30</strain>
    </source>
</reference>
<accession>A0A6V8NXX5</accession>
<feature type="non-terminal residue" evidence="1">
    <location>
        <position position="82"/>
    </location>
</feature>
<gene>
    <name evidence="1" type="ORF">HKBW3S09_01771</name>
</gene>
<dbReference type="AlphaFoldDB" id="A0A6V8NXX5"/>
<organism evidence="1 2">
    <name type="scientific">Candidatus Hakubella thermalkaliphila</name>
    <dbReference type="NCBI Taxonomy" id="2754717"/>
    <lineage>
        <taxon>Bacteria</taxon>
        <taxon>Bacillati</taxon>
        <taxon>Actinomycetota</taxon>
        <taxon>Actinomycetota incertae sedis</taxon>
        <taxon>Candidatus Hakubellales</taxon>
        <taxon>Candidatus Hakubellaceae</taxon>
        <taxon>Candidatus Hakubella</taxon>
    </lineage>
</organism>
<evidence type="ECO:0000313" key="2">
    <source>
        <dbReference type="Proteomes" id="UP000585609"/>
    </source>
</evidence>